<dbReference type="InterPro" id="IPR001754">
    <property type="entry name" value="OMPdeCOase_dom"/>
</dbReference>
<feature type="region of interest" description="Disordered" evidence="7">
    <location>
        <begin position="64"/>
        <end position="105"/>
    </location>
</feature>
<dbReference type="FunFam" id="3.20.20.70:FF:000022">
    <property type="entry name" value="3-keto-L-gulonate-6-phosphate decarboxylase UlaD"/>
    <property type="match status" value="1"/>
</dbReference>
<dbReference type="Pfam" id="PF00215">
    <property type="entry name" value="OMPdecase"/>
    <property type="match status" value="1"/>
</dbReference>
<dbReference type="SMART" id="SM00934">
    <property type="entry name" value="OMPdecase"/>
    <property type="match status" value="1"/>
</dbReference>
<dbReference type="NCBIfam" id="TIGR03128">
    <property type="entry name" value="RuMP_HxlA"/>
    <property type="match status" value="1"/>
</dbReference>
<accession>A0A4V2Y6X1</accession>
<feature type="domain" description="Orotidine 5'-phosphate decarboxylase" evidence="8">
    <location>
        <begin position="175"/>
        <end position="376"/>
    </location>
</feature>
<gene>
    <name evidence="9" type="ORF">E1161_20190</name>
</gene>
<dbReference type="InterPro" id="IPR017553">
    <property type="entry name" value="3-hexulose-6-phosphate_synth"/>
</dbReference>
<dbReference type="CDD" id="cd04726">
    <property type="entry name" value="KGPDC_HPS"/>
    <property type="match status" value="1"/>
</dbReference>
<dbReference type="GO" id="GO:0019854">
    <property type="term" value="P:L-ascorbic acid catabolic process"/>
    <property type="evidence" value="ECO:0007669"/>
    <property type="project" value="TreeGrafter"/>
</dbReference>
<keyword evidence="6" id="KW-0119">Carbohydrate metabolism</keyword>
<evidence type="ECO:0000256" key="1">
    <source>
        <dbReference type="ARBA" id="ARBA00000718"/>
    </source>
</evidence>
<dbReference type="EC" id="4.1.2.43" evidence="4"/>
<evidence type="ECO:0000256" key="2">
    <source>
        <dbReference type="ARBA" id="ARBA00005014"/>
    </source>
</evidence>
<protein>
    <recommendedName>
        <fullName evidence="4">3-hexulose-6-phosphate synthase</fullName>
        <ecNumber evidence="4">4.1.2.43</ecNumber>
    </recommendedName>
</protein>
<name>A0A4V2Y6X1_9PSEU</name>
<evidence type="ECO:0000313" key="10">
    <source>
        <dbReference type="Proteomes" id="UP000294744"/>
    </source>
</evidence>
<evidence type="ECO:0000256" key="6">
    <source>
        <dbReference type="ARBA" id="ARBA00023277"/>
    </source>
</evidence>
<comment type="caution">
    <text evidence="9">The sequence shown here is derived from an EMBL/GenBank/DDBJ whole genome shotgun (WGS) entry which is preliminary data.</text>
</comment>
<comment type="pathway">
    <text evidence="2">One-carbon metabolism; formaldehyde assimilation via RuMP pathway; D-fructose 6-phosphate from D-ribulose 5-phosphate and formaldehyde: step 1/2.</text>
</comment>
<dbReference type="Proteomes" id="UP000294744">
    <property type="component" value="Unassembled WGS sequence"/>
</dbReference>
<evidence type="ECO:0000256" key="3">
    <source>
        <dbReference type="ARBA" id="ARBA00006350"/>
    </source>
</evidence>
<dbReference type="AlphaFoldDB" id="A0A4V2Y6X1"/>
<dbReference type="EMBL" id="SMKV01000029">
    <property type="protein sequence ID" value="TDC89845.1"/>
    <property type="molecule type" value="Genomic_DNA"/>
</dbReference>
<dbReference type="GO" id="GO:0033982">
    <property type="term" value="F:3-dehydro-L-gulonate-6-phosphate decarboxylase activity"/>
    <property type="evidence" value="ECO:0007669"/>
    <property type="project" value="TreeGrafter"/>
</dbReference>
<dbReference type="GO" id="GO:0006207">
    <property type="term" value="P:'de novo' pyrimidine nucleobase biosynthetic process"/>
    <property type="evidence" value="ECO:0007669"/>
    <property type="project" value="InterPro"/>
</dbReference>
<evidence type="ECO:0000259" key="8">
    <source>
        <dbReference type="SMART" id="SM00934"/>
    </source>
</evidence>
<dbReference type="InterPro" id="IPR011060">
    <property type="entry name" value="RibuloseP-bd_barrel"/>
</dbReference>
<evidence type="ECO:0000313" key="9">
    <source>
        <dbReference type="EMBL" id="TDC89845.1"/>
    </source>
</evidence>
<evidence type="ECO:0000256" key="4">
    <source>
        <dbReference type="ARBA" id="ARBA00012890"/>
    </source>
</evidence>
<proteinExistence type="inferred from homology"/>
<dbReference type="PANTHER" id="PTHR35039:SF3">
    <property type="entry name" value="3-KETO-L-GULONATE-6-PHOSPHATE DECARBOXYLASE SGBH-RELATED"/>
    <property type="match status" value="1"/>
</dbReference>
<keyword evidence="5" id="KW-0456">Lyase</keyword>
<feature type="compositionally biased region" description="Basic and acidic residues" evidence="7">
    <location>
        <begin position="64"/>
        <end position="83"/>
    </location>
</feature>
<dbReference type="Gene3D" id="3.20.20.70">
    <property type="entry name" value="Aldolase class I"/>
    <property type="match status" value="1"/>
</dbReference>
<dbReference type="InterPro" id="IPR041710">
    <property type="entry name" value="HPS/KGPDC"/>
</dbReference>
<evidence type="ECO:0000256" key="7">
    <source>
        <dbReference type="SAM" id="MobiDB-lite"/>
    </source>
</evidence>
<dbReference type="InterPro" id="IPR013785">
    <property type="entry name" value="Aldolase_TIM"/>
</dbReference>
<organism evidence="9 10">
    <name type="scientific">Saccharopolyspora aridisoli</name>
    <dbReference type="NCBI Taxonomy" id="2530385"/>
    <lineage>
        <taxon>Bacteria</taxon>
        <taxon>Bacillati</taxon>
        <taxon>Actinomycetota</taxon>
        <taxon>Actinomycetes</taxon>
        <taxon>Pseudonocardiales</taxon>
        <taxon>Pseudonocardiaceae</taxon>
        <taxon>Saccharopolyspora</taxon>
    </lineage>
</organism>
<comment type="catalytic activity">
    <reaction evidence="1">
        <text>D-ribulose 5-phosphate + formaldehyde = D-arabino-hex-3-ulose 6-phosphate</text>
        <dbReference type="Rhea" id="RHEA:25201"/>
        <dbReference type="ChEBI" id="CHEBI:16842"/>
        <dbReference type="ChEBI" id="CHEBI:58121"/>
        <dbReference type="ChEBI" id="CHEBI:58542"/>
        <dbReference type="EC" id="4.1.2.43"/>
    </reaction>
</comment>
<comment type="similarity">
    <text evidence="3">Belongs to the HPS/KGPDC family. HPS subfamily.</text>
</comment>
<keyword evidence="10" id="KW-1185">Reference proteome</keyword>
<sequence>MFWSAVSVPVISSHSPLLRSSKNSRLIRDGEIALSHSWIPPSSRIRGFRSRISGRILRLRDCTDAQNRSTERSRTGTRAERTAVKSAQTAVRARQRTVDHHSARPRRTPGFAIWKGVPAVCSAVASVRSGAVDRRAEIGALSQAVARSRLADRSAEPIGKSGIRRAPRFEEIAVKLQVALDVATLEDALTLARQTADHVDILELGTPLIKAEGLDAIKAIKAAHPDKLVFADMKTADAGELEADLAFAAGADLVTVMGAADDDTVRGAVAAGRKHGKDVVADMITVVADRVTRIREVSKMGVSFVEIHAGLDEQAKPGYTIQTLLDDGKQAGVPFSIAGGIKAESIASVQDSGATVAVAGGAIYSAKDPAAAAKNLKSLIR</sequence>
<dbReference type="SUPFAM" id="SSF51366">
    <property type="entry name" value="Ribulose-phoshate binding barrel"/>
    <property type="match status" value="1"/>
</dbReference>
<reference evidence="9 10" key="1">
    <citation type="submission" date="2019-03" db="EMBL/GenBank/DDBJ databases">
        <title>Draft genome sequences of novel Actinobacteria.</title>
        <authorList>
            <person name="Sahin N."/>
            <person name="Ay H."/>
            <person name="Saygin H."/>
        </authorList>
    </citation>
    <scope>NUCLEOTIDE SEQUENCE [LARGE SCALE GENOMIC DNA]</scope>
    <source>
        <strain evidence="9 10">16K404</strain>
    </source>
</reference>
<dbReference type="GO" id="GO:0004590">
    <property type="term" value="F:orotidine-5'-phosphate decarboxylase activity"/>
    <property type="evidence" value="ECO:0007669"/>
    <property type="project" value="InterPro"/>
</dbReference>
<dbReference type="OrthoDB" id="7943715at2"/>
<dbReference type="PANTHER" id="PTHR35039">
    <property type="entry name" value="3-KETO-L-GULONATE-6-PHOSPHATE DECARBOXYLASE SGBH-RELATED"/>
    <property type="match status" value="1"/>
</dbReference>
<dbReference type="GO" id="GO:0043801">
    <property type="term" value="F:hexulose-6-phosphate synthase activity"/>
    <property type="evidence" value="ECO:0007669"/>
    <property type="project" value="UniProtKB-EC"/>
</dbReference>
<evidence type="ECO:0000256" key="5">
    <source>
        <dbReference type="ARBA" id="ARBA00023239"/>
    </source>
</evidence>